<proteinExistence type="predicted"/>
<sequence length="172" mass="19476">MKSLNLLRLAALSAVLFSLSCKKRGQFEVYCKIEQIISKYQYNPSYPVETNVSTFTHNAWGDPVSIIQSNPQMGIPQSVMEKGYSYDANDNLIRSNVTYDNKINFLRTSLVLAFMMRDYSKNNYLTALSYNSKNLPTTYPVSTMTSGGGPVFFYNSAEEIKYTCDNNSNDLD</sequence>
<dbReference type="KEGG" id="pseg:D3H65_22300"/>
<dbReference type="RefSeq" id="WP_119052438.1">
    <property type="nucleotide sequence ID" value="NZ_CP032157.1"/>
</dbReference>
<organism evidence="1 2">
    <name type="scientific">Paraflavitalea soli</name>
    <dbReference type="NCBI Taxonomy" id="2315862"/>
    <lineage>
        <taxon>Bacteria</taxon>
        <taxon>Pseudomonadati</taxon>
        <taxon>Bacteroidota</taxon>
        <taxon>Chitinophagia</taxon>
        <taxon>Chitinophagales</taxon>
        <taxon>Chitinophagaceae</taxon>
        <taxon>Paraflavitalea</taxon>
    </lineage>
</organism>
<accession>A0A3B7N2J9</accession>
<protein>
    <submittedName>
        <fullName evidence="1">Uncharacterized protein</fullName>
    </submittedName>
</protein>
<dbReference type="OrthoDB" id="636957at2"/>
<evidence type="ECO:0000313" key="1">
    <source>
        <dbReference type="EMBL" id="AXY76561.1"/>
    </source>
</evidence>
<evidence type="ECO:0000313" key="2">
    <source>
        <dbReference type="Proteomes" id="UP000263900"/>
    </source>
</evidence>
<dbReference type="Proteomes" id="UP000263900">
    <property type="component" value="Chromosome"/>
</dbReference>
<keyword evidence="2" id="KW-1185">Reference proteome</keyword>
<dbReference type="PROSITE" id="PS51257">
    <property type="entry name" value="PROKAR_LIPOPROTEIN"/>
    <property type="match status" value="1"/>
</dbReference>
<gene>
    <name evidence="1" type="ORF">D3H65_22300</name>
</gene>
<name>A0A3B7N2J9_9BACT</name>
<dbReference type="EMBL" id="CP032157">
    <property type="protein sequence ID" value="AXY76561.1"/>
    <property type="molecule type" value="Genomic_DNA"/>
</dbReference>
<dbReference type="AlphaFoldDB" id="A0A3B7N2J9"/>
<reference evidence="1 2" key="1">
    <citation type="submission" date="2018-09" db="EMBL/GenBank/DDBJ databases">
        <title>Genome sequencing of strain 6GH32-13.</title>
        <authorList>
            <person name="Weon H.-Y."/>
            <person name="Heo J."/>
            <person name="Kwon S.-W."/>
        </authorList>
    </citation>
    <scope>NUCLEOTIDE SEQUENCE [LARGE SCALE GENOMIC DNA]</scope>
    <source>
        <strain evidence="1 2">5GH32-13</strain>
    </source>
</reference>